<gene>
    <name evidence="2" type="ORF">SAMN04490356_2010</name>
</gene>
<dbReference type="EMBL" id="FNST01000002">
    <property type="protein sequence ID" value="SEB87385.1"/>
    <property type="molecule type" value="Genomic_DNA"/>
</dbReference>
<dbReference type="GO" id="GO:0030638">
    <property type="term" value="P:polyketide metabolic process"/>
    <property type="evidence" value="ECO:0007669"/>
    <property type="project" value="InterPro"/>
</dbReference>
<dbReference type="InterPro" id="IPR037401">
    <property type="entry name" value="SnoaL-like"/>
</dbReference>
<dbReference type="Pfam" id="PF12680">
    <property type="entry name" value="SnoaL_2"/>
    <property type="match status" value="1"/>
</dbReference>
<dbReference type="InterPro" id="IPR032710">
    <property type="entry name" value="NTF2-like_dom_sf"/>
</dbReference>
<dbReference type="RefSeq" id="WP_093461655.1">
    <property type="nucleotide sequence ID" value="NZ_FNST01000002.1"/>
</dbReference>
<dbReference type="SUPFAM" id="SSF54427">
    <property type="entry name" value="NTF2-like"/>
    <property type="match status" value="1"/>
</dbReference>
<evidence type="ECO:0000259" key="1">
    <source>
        <dbReference type="Pfam" id="PF12680"/>
    </source>
</evidence>
<dbReference type="Proteomes" id="UP000198609">
    <property type="component" value="Unassembled WGS sequence"/>
</dbReference>
<keyword evidence="3" id="KW-1185">Reference proteome</keyword>
<organism evidence="2 3">
    <name type="scientific">Streptomyces melanosporofaciens</name>
    <dbReference type="NCBI Taxonomy" id="67327"/>
    <lineage>
        <taxon>Bacteria</taxon>
        <taxon>Bacillati</taxon>
        <taxon>Actinomycetota</taxon>
        <taxon>Actinomycetes</taxon>
        <taxon>Kitasatosporales</taxon>
        <taxon>Streptomycetaceae</taxon>
        <taxon>Streptomyces</taxon>
        <taxon>Streptomyces violaceusniger group</taxon>
    </lineage>
</organism>
<evidence type="ECO:0000313" key="3">
    <source>
        <dbReference type="Proteomes" id="UP000198609"/>
    </source>
</evidence>
<evidence type="ECO:0000313" key="2">
    <source>
        <dbReference type="EMBL" id="SEB87385.1"/>
    </source>
</evidence>
<reference evidence="3" key="1">
    <citation type="submission" date="2016-10" db="EMBL/GenBank/DDBJ databases">
        <authorList>
            <person name="Varghese N."/>
            <person name="Submissions S."/>
        </authorList>
    </citation>
    <scope>NUCLEOTIDE SEQUENCE [LARGE SCALE GENOMIC DNA]</scope>
    <source>
        <strain evidence="3">DSM 40318</strain>
    </source>
</reference>
<dbReference type="PANTHER" id="PTHR38436:SF1">
    <property type="entry name" value="ESTER CYCLASE"/>
    <property type="match status" value="1"/>
</dbReference>
<name>A0A1H4MY21_STRMJ</name>
<dbReference type="PANTHER" id="PTHR38436">
    <property type="entry name" value="POLYKETIDE CYCLASE SNOAL-LIKE DOMAIN"/>
    <property type="match status" value="1"/>
</dbReference>
<feature type="domain" description="SnoaL-like" evidence="1">
    <location>
        <begin position="10"/>
        <end position="120"/>
    </location>
</feature>
<sequence>MAYASSVEIVEAFWEEVWNGRAPEKIDDFVVEDFVITNAGKSIEGRENFKAWVRAFLDTVNDLRLEAVETFQNHDGSRVASRWVVHGKNNGIMGTEPDQQPISFTGTAVWEVRSDGKLVHNWVERASWELFQRLTGQSAAA</sequence>
<proteinExistence type="predicted"/>
<dbReference type="AlphaFoldDB" id="A0A1H4MY21"/>
<protein>
    <submittedName>
        <fullName evidence="2">SnoaL-like polyketide cyclase</fullName>
    </submittedName>
</protein>
<accession>A0A1H4MY21</accession>
<dbReference type="Gene3D" id="3.10.450.50">
    <property type="match status" value="1"/>
</dbReference>
<dbReference type="InterPro" id="IPR009959">
    <property type="entry name" value="Cyclase_SnoaL-like"/>
</dbReference>